<gene>
    <name evidence="1" type="ORF">G1C95_1058</name>
</gene>
<dbReference type="AlphaFoldDB" id="A0A7Y0HSC7"/>
<dbReference type="EMBL" id="JAAIII010000003">
    <property type="protein sequence ID" value="NMM93871.1"/>
    <property type="molecule type" value="Genomic_DNA"/>
</dbReference>
<accession>A0A7Y0HSC7</accession>
<dbReference type="Proteomes" id="UP000532194">
    <property type="component" value="Unassembled WGS sequence"/>
</dbReference>
<evidence type="ECO:0000313" key="2">
    <source>
        <dbReference type="Proteomes" id="UP000532194"/>
    </source>
</evidence>
<dbReference type="RefSeq" id="WP_169171924.1">
    <property type="nucleotide sequence ID" value="NZ_JAAIII010000003.1"/>
</dbReference>
<reference evidence="1 2" key="1">
    <citation type="submission" date="2020-02" db="EMBL/GenBank/DDBJ databases">
        <title>Characterization of phylogenetic diversity of novel bifidobacterial species isolated in Czech ZOOs.</title>
        <authorList>
            <person name="Lugli G.A."/>
            <person name="Vera N.B."/>
            <person name="Ventura M."/>
        </authorList>
    </citation>
    <scope>NUCLEOTIDE SEQUENCE [LARGE SCALE GENOMIC DNA]</scope>
    <source>
        <strain evidence="1 2">DSM 109957</strain>
    </source>
</reference>
<keyword evidence="2" id="KW-1185">Reference proteome</keyword>
<evidence type="ECO:0000313" key="1">
    <source>
        <dbReference type="EMBL" id="NMM93871.1"/>
    </source>
</evidence>
<name>A0A7Y0HSC7_9BIFI</name>
<proteinExistence type="predicted"/>
<organism evidence="1 2">
    <name type="scientific">Bifidobacterium oedipodis</name>
    <dbReference type="NCBI Taxonomy" id="2675322"/>
    <lineage>
        <taxon>Bacteria</taxon>
        <taxon>Bacillati</taxon>
        <taxon>Actinomycetota</taxon>
        <taxon>Actinomycetes</taxon>
        <taxon>Bifidobacteriales</taxon>
        <taxon>Bifidobacteriaceae</taxon>
        <taxon>Bifidobacterium</taxon>
    </lineage>
</organism>
<protein>
    <submittedName>
        <fullName evidence="1">Uncharacterized protein</fullName>
    </submittedName>
</protein>
<comment type="caution">
    <text evidence="1">The sequence shown here is derived from an EMBL/GenBank/DDBJ whole genome shotgun (WGS) entry which is preliminary data.</text>
</comment>
<sequence length="162" mass="17949">MAEVVHASLETVFPEITEGLDANHLIGELLRREYPYRPEESGTVLVLSGYDPGTDASLQSHDLVIFEVGEPVQVDGNMRAWVWRFPLTLNVLGMNPERAAKIMRHLTRVVASWAFNGTVPDVGAISRVVENPVGHRRSSDLSTSKRVSAWVSDKVLEAHSPH</sequence>